<dbReference type="InterPro" id="IPR021773">
    <property type="entry name" value="TPC11"/>
</dbReference>
<feature type="domain" description="Trafficking protein particle complex subunit 11" evidence="1">
    <location>
        <begin position="256"/>
        <end position="358"/>
    </location>
</feature>
<evidence type="ECO:0000313" key="2">
    <source>
        <dbReference type="EMBL" id="MBX05368.1"/>
    </source>
</evidence>
<dbReference type="PANTHER" id="PTHR14374">
    <property type="entry name" value="FOIE GRAS"/>
    <property type="match status" value="1"/>
</dbReference>
<evidence type="ECO:0000259" key="1">
    <source>
        <dbReference type="Pfam" id="PF11817"/>
    </source>
</evidence>
<dbReference type="Pfam" id="PF11817">
    <property type="entry name" value="Foie-gras_1"/>
    <property type="match status" value="1"/>
</dbReference>
<protein>
    <recommendedName>
        <fullName evidence="1">Trafficking protein particle complex subunit 11 domain-containing protein</fullName>
    </recommendedName>
</protein>
<dbReference type="AlphaFoldDB" id="A0A2P2KI15"/>
<accession>A0A2P2KI15</accession>
<proteinExistence type="predicted"/>
<organism evidence="2">
    <name type="scientific">Rhizophora mucronata</name>
    <name type="common">Asiatic mangrove</name>
    <dbReference type="NCBI Taxonomy" id="61149"/>
    <lineage>
        <taxon>Eukaryota</taxon>
        <taxon>Viridiplantae</taxon>
        <taxon>Streptophyta</taxon>
        <taxon>Embryophyta</taxon>
        <taxon>Tracheophyta</taxon>
        <taxon>Spermatophyta</taxon>
        <taxon>Magnoliopsida</taxon>
        <taxon>eudicotyledons</taxon>
        <taxon>Gunneridae</taxon>
        <taxon>Pentapetalae</taxon>
        <taxon>rosids</taxon>
        <taxon>fabids</taxon>
        <taxon>Malpighiales</taxon>
        <taxon>Rhizophoraceae</taxon>
        <taxon>Rhizophora</taxon>
    </lineage>
</organism>
<name>A0A2P2KI15_RHIMU</name>
<sequence length="381" mass="43513">MEEYPEELRTPPVSLIALAGCAELHLLISSHLLSEQPPINTLALPDFSKISLLFSTTTSPPAPADPSLASGILKRDWLLKHRTRIPAVVAALFSSHHVSGDPAQWLRVCTELENLKAVIRPKNIKLAIIIVHSSSYDDISEDRLLSLRKRAEIDSKFLLIFNPNDDLQLNQSLHKLGSIFAELANVYYRDEGRRIKTRVEKKNFNSNELNIRYCFKVAVYAEFHRDWAEALRFYEDAYHILREMIGTTNRLPAIQRLVEIKNVAEQLHFKISTLLLHGGKLTEAVTWFHKHSASYRRLVGAPEAVFLHWEWMSRQFLVFAELLETSSKTVFSSSSIVLGTADGPLTGWEFQPAYYYQVSGFLHFHGIKMPYYAWEGINLPL</sequence>
<dbReference type="EMBL" id="GGEC01024884">
    <property type="protein sequence ID" value="MBX05368.1"/>
    <property type="molecule type" value="Transcribed_RNA"/>
</dbReference>
<dbReference type="PANTHER" id="PTHR14374:SF0">
    <property type="entry name" value="TRAFFICKING PROTEIN PARTICLE COMPLEX SUBUNIT 11"/>
    <property type="match status" value="1"/>
</dbReference>
<reference evidence="2" key="1">
    <citation type="submission" date="2018-02" db="EMBL/GenBank/DDBJ databases">
        <title>Rhizophora mucronata_Transcriptome.</title>
        <authorList>
            <person name="Meera S.P."/>
            <person name="Sreeshan A."/>
            <person name="Augustine A."/>
        </authorList>
    </citation>
    <scope>NUCLEOTIDE SEQUENCE</scope>
    <source>
        <tissue evidence="2">Leaf</tissue>
    </source>
</reference>